<proteinExistence type="predicted"/>
<dbReference type="SMART" id="SM00175">
    <property type="entry name" value="RAB"/>
    <property type="match status" value="1"/>
</dbReference>
<dbReference type="SMART" id="SM00174">
    <property type="entry name" value="RHO"/>
    <property type="match status" value="1"/>
</dbReference>
<evidence type="ECO:0000256" key="2">
    <source>
        <dbReference type="ARBA" id="ARBA00023134"/>
    </source>
</evidence>
<dbReference type="AlphaFoldDB" id="D3BEY0"/>
<dbReference type="PANTHER" id="PTHR24070">
    <property type="entry name" value="RAS, DI-RAS, AND RHEB FAMILY MEMBERS OF SMALL GTPASE SUPERFAMILY"/>
    <property type="match status" value="1"/>
</dbReference>
<evidence type="ECO:0000313" key="3">
    <source>
        <dbReference type="EMBL" id="EFA80461.1"/>
    </source>
</evidence>
<dbReference type="GO" id="GO:0006888">
    <property type="term" value="P:endoplasmic reticulum to Golgi vesicle-mediated transport"/>
    <property type="evidence" value="ECO:0007669"/>
    <property type="project" value="InterPro"/>
</dbReference>
<protein>
    <submittedName>
        <fullName evidence="3">Type A von Willebrand factor domain-containing protein</fullName>
    </submittedName>
</protein>
<dbReference type="GO" id="GO:0005525">
    <property type="term" value="F:GTP binding"/>
    <property type="evidence" value="ECO:0007669"/>
    <property type="project" value="UniProtKB-KW"/>
</dbReference>
<dbReference type="Gene3D" id="3.40.50.300">
    <property type="entry name" value="P-loop containing nucleotide triphosphate hydrolases"/>
    <property type="match status" value="2"/>
</dbReference>
<dbReference type="SUPFAM" id="SSF82919">
    <property type="entry name" value="Zn-finger domain of Sec23/24"/>
    <property type="match status" value="1"/>
</dbReference>
<dbReference type="GO" id="GO:0030127">
    <property type="term" value="C:COPII vesicle coat"/>
    <property type="evidence" value="ECO:0007669"/>
    <property type="project" value="InterPro"/>
</dbReference>
<dbReference type="OMA" id="FQVQIKY"/>
<dbReference type="SUPFAM" id="SSF52540">
    <property type="entry name" value="P-loop containing nucleoside triphosphate hydrolases"/>
    <property type="match status" value="2"/>
</dbReference>
<dbReference type="EMBL" id="ADBJ01000031">
    <property type="protein sequence ID" value="EFA80461.1"/>
    <property type="molecule type" value="Genomic_DNA"/>
</dbReference>
<dbReference type="InterPro" id="IPR036174">
    <property type="entry name" value="Znf_Sec23_Sec24_sf"/>
</dbReference>
<dbReference type="InterPro" id="IPR001806">
    <property type="entry name" value="Small_GTPase"/>
</dbReference>
<dbReference type="InParanoid" id="D3BEY0"/>
<organism evidence="3 4">
    <name type="scientific">Heterostelium pallidum (strain ATCC 26659 / Pp 5 / PN500)</name>
    <name type="common">Cellular slime mold</name>
    <name type="synonym">Polysphondylium pallidum</name>
    <dbReference type="NCBI Taxonomy" id="670386"/>
    <lineage>
        <taxon>Eukaryota</taxon>
        <taxon>Amoebozoa</taxon>
        <taxon>Evosea</taxon>
        <taxon>Eumycetozoa</taxon>
        <taxon>Dictyostelia</taxon>
        <taxon>Acytosteliales</taxon>
        <taxon>Acytosteliaceae</taxon>
        <taxon>Heterostelium</taxon>
    </lineage>
</organism>
<reference evidence="3 4" key="1">
    <citation type="journal article" date="2011" name="Genome Res.">
        <title>Phylogeny-wide analysis of social amoeba genomes highlights ancient origins for complex intercellular communication.</title>
        <authorList>
            <person name="Heidel A.J."/>
            <person name="Lawal H.M."/>
            <person name="Felder M."/>
            <person name="Schilde C."/>
            <person name="Helps N.R."/>
            <person name="Tunggal B."/>
            <person name="Rivero F."/>
            <person name="John U."/>
            <person name="Schleicher M."/>
            <person name="Eichinger L."/>
            <person name="Platzer M."/>
            <person name="Noegel A.A."/>
            <person name="Schaap P."/>
            <person name="Gloeckner G."/>
        </authorList>
    </citation>
    <scope>NUCLEOTIDE SEQUENCE [LARGE SCALE GENOMIC DNA]</scope>
    <source>
        <strain evidence="4">ATCC 26659 / Pp 5 / PN500</strain>
    </source>
</reference>
<dbReference type="InterPro" id="IPR020849">
    <property type="entry name" value="Small_GTPase_Ras-type"/>
</dbReference>
<dbReference type="GO" id="GO:0003924">
    <property type="term" value="F:GTPase activity"/>
    <property type="evidence" value="ECO:0007669"/>
    <property type="project" value="InterPro"/>
</dbReference>
<dbReference type="STRING" id="670386.D3BEY0"/>
<dbReference type="GO" id="GO:0007165">
    <property type="term" value="P:signal transduction"/>
    <property type="evidence" value="ECO:0007669"/>
    <property type="project" value="InterPro"/>
</dbReference>
<dbReference type="SMART" id="SM00173">
    <property type="entry name" value="RAS"/>
    <property type="match status" value="1"/>
</dbReference>
<dbReference type="PRINTS" id="PR00449">
    <property type="entry name" value="RASTRNSFRMNG"/>
</dbReference>
<evidence type="ECO:0000313" key="4">
    <source>
        <dbReference type="Proteomes" id="UP000001396"/>
    </source>
</evidence>
<dbReference type="Proteomes" id="UP000001396">
    <property type="component" value="Unassembled WGS sequence"/>
</dbReference>
<dbReference type="InterPro" id="IPR036465">
    <property type="entry name" value="vWFA_dom_sf"/>
</dbReference>
<sequence length="816" mass="91158">MEFVSDYVLVDPTHEKKLEWIDEKELDYKNTSASSSLYGKVSSKLDSATCLLDILDTAGQEEYSVMRDQYVRTGDCYVIVYDVTNRNSFEEVEPLRRHLERVKDSDSIPVIVVGNKIDLDSHRQVSRGEGEALARRLKCLFIETSAKTRINIEDAFFEVVRITPRSRMEYKVVVIGSGGVGKSAIIIQFIQGHFIEEYDPTIEDSYRKQCTIHGLKPIVSTSTTSSSSSGSGGFLSKLFGSKSSKEPKPKKNHEGEVSTEALDVNVLCSSMSSLTSAVPMMTGDAIKCFGCNVILNRYSNLKMTGTNTYNWECEFCKQVNENLRIDKEEIPGKDSVEYILSAPNVSEHKKEESIIVYCIDVSGSMGITTEVPQLQSEWKNLRNKGSAPSGPSYISRLECVQSSLPTMLDRLVIQCPNRRVVLITFSDEVVIHGQSAEDSITIAGDKLDDYDELIRLGTSMKSYASLPTVKEANALLKQRIKSLEPVQSTALGPSLLIAAAIASQRPLGEVVICTDGMPNVGLGAIEDLPLAPARAFYEAVTQYAKNNKTSVSILGISGCEIDLGVIGRVAEDTKGTVTTIHPLEMAREIRKLTQNPVVATDVELSIVLHPHLEFTRYDSKANLSRIVKEFSNVTEQTDLTFMFGLRTRVTKDVQREYPFQTQIQYTRLDGMRCLRVISSQKLTTQKPKEAETSANLSLLGMAVTQHCAKISDQGDFVMARLFLKAGSRLMERIRSTDEQFEEYYNFSVLKSELEEAIIECLRNRDKKVEKVSDETTKVFYKMKSTHKALVLSGAKKDISKRKGDSELNRQYYNIVF</sequence>
<gene>
    <name evidence="3" type="primary">cpras1</name>
    <name evidence="3" type="ORF">PPL_07296</name>
</gene>
<dbReference type="RefSeq" id="XP_020432581.1">
    <property type="nucleotide sequence ID" value="XM_020578133.1"/>
</dbReference>
<dbReference type="SUPFAM" id="SSF53300">
    <property type="entry name" value="vWA-like"/>
    <property type="match status" value="1"/>
</dbReference>
<dbReference type="GeneID" id="31362777"/>
<dbReference type="PROSITE" id="PS51420">
    <property type="entry name" value="RHO"/>
    <property type="match status" value="1"/>
</dbReference>
<name>D3BEY0_HETP5</name>
<dbReference type="PROSITE" id="PS51419">
    <property type="entry name" value="RAB"/>
    <property type="match status" value="1"/>
</dbReference>
<dbReference type="NCBIfam" id="TIGR00231">
    <property type="entry name" value="small_GTP"/>
    <property type="match status" value="1"/>
</dbReference>
<keyword evidence="4" id="KW-1185">Reference proteome</keyword>
<dbReference type="GO" id="GO:0008270">
    <property type="term" value="F:zinc ion binding"/>
    <property type="evidence" value="ECO:0007669"/>
    <property type="project" value="InterPro"/>
</dbReference>
<evidence type="ECO:0000256" key="1">
    <source>
        <dbReference type="ARBA" id="ARBA00022741"/>
    </source>
</evidence>
<dbReference type="Pfam" id="PF00071">
    <property type="entry name" value="Ras"/>
    <property type="match status" value="2"/>
</dbReference>
<keyword evidence="1" id="KW-0547">Nucleotide-binding</keyword>
<accession>D3BEY0</accession>
<comment type="caution">
    <text evidence="3">The sequence shown here is derived from an EMBL/GenBank/DDBJ whole genome shotgun (WGS) entry which is preliminary data.</text>
</comment>
<dbReference type="InterPro" id="IPR005225">
    <property type="entry name" value="Small_GTP-bd"/>
</dbReference>
<dbReference type="FunCoup" id="D3BEY0">
    <property type="interactions" value="21"/>
</dbReference>
<dbReference type="Gene3D" id="3.40.50.410">
    <property type="entry name" value="von Willebrand factor, type A domain"/>
    <property type="match status" value="1"/>
</dbReference>
<dbReference type="InterPro" id="IPR027417">
    <property type="entry name" value="P-loop_NTPase"/>
</dbReference>
<keyword evidence="2" id="KW-0342">GTP-binding</keyword>
<dbReference type="GO" id="GO:0006886">
    <property type="term" value="P:intracellular protein transport"/>
    <property type="evidence" value="ECO:0007669"/>
    <property type="project" value="InterPro"/>
</dbReference>
<dbReference type="PROSITE" id="PS51421">
    <property type="entry name" value="RAS"/>
    <property type="match status" value="1"/>
</dbReference>